<dbReference type="EMBL" id="JANBPU010000148">
    <property type="protein sequence ID" value="KAJ1915383.1"/>
    <property type="molecule type" value="Genomic_DNA"/>
</dbReference>
<dbReference type="InterPro" id="IPR011598">
    <property type="entry name" value="bHLH_dom"/>
</dbReference>
<dbReference type="GO" id="GO:0046983">
    <property type="term" value="F:protein dimerization activity"/>
    <property type="evidence" value="ECO:0007669"/>
    <property type="project" value="InterPro"/>
</dbReference>
<feature type="region of interest" description="Disordered" evidence="1">
    <location>
        <begin position="511"/>
        <end position="546"/>
    </location>
</feature>
<feature type="region of interest" description="Disordered" evidence="1">
    <location>
        <begin position="67"/>
        <end position="88"/>
    </location>
</feature>
<organism evidence="3 4">
    <name type="scientific">Mycoemilia scoparia</name>
    <dbReference type="NCBI Taxonomy" id="417184"/>
    <lineage>
        <taxon>Eukaryota</taxon>
        <taxon>Fungi</taxon>
        <taxon>Fungi incertae sedis</taxon>
        <taxon>Zoopagomycota</taxon>
        <taxon>Kickxellomycotina</taxon>
        <taxon>Kickxellomycetes</taxon>
        <taxon>Kickxellales</taxon>
        <taxon>Kickxellaceae</taxon>
        <taxon>Mycoemilia</taxon>
    </lineage>
</organism>
<evidence type="ECO:0000259" key="2">
    <source>
        <dbReference type="PROSITE" id="PS50888"/>
    </source>
</evidence>
<dbReference type="InterPro" id="IPR036638">
    <property type="entry name" value="HLH_DNA-bd_sf"/>
</dbReference>
<comment type="caution">
    <text evidence="3">The sequence shown here is derived from an EMBL/GenBank/DDBJ whole genome shotgun (WGS) entry which is preliminary data.</text>
</comment>
<proteinExistence type="predicted"/>
<dbReference type="PANTHER" id="PTHR45851">
    <property type="entry name" value="MYC PROTO-ONCOGENE"/>
    <property type="match status" value="1"/>
</dbReference>
<feature type="compositionally biased region" description="Polar residues" evidence="1">
    <location>
        <begin position="153"/>
        <end position="170"/>
    </location>
</feature>
<dbReference type="PROSITE" id="PS50888">
    <property type="entry name" value="BHLH"/>
    <property type="match status" value="1"/>
</dbReference>
<reference evidence="3" key="1">
    <citation type="submission" date="2022-07" db="EMBL/GenBank/DDBJ databases">
        <title>Phylogenomic reconstructions and comparative analyses of Kickxellomycotina fungi.</title>
        <authorList>
            <person name="Reynolds N.K."/>
            <person name="Stajich J.E."/>
            <person name="Barry K."/>
            <person name="Grigoriev I.V."/>
            <person name="Crous P."/>
            <person name="Smith M.E."/>
        </authorList>
    </citation>
    <scope>NUCLEOTIDE SEQUENCE</scope>
    <source>
        <strain evidence="3">NBRC 100468</strain>
    </source>
</reference>
<dbReference type="AlphaFoldDB" id="A0A9W8DRA5"/>
<feature type="domain" description="BHLH" evidence="2">
    <location>
        <begin position="215"/>
        <end position="267"/>
    </location>
</feature>
<dbReference type="Pfam" id="PF00010">
    <property type="entry name" value="HLH"/>
    <property type="match status" value="1"/>
</dbReference>
<accession>A0A9W8DRA5</accession>
<feature type="region of interest" description="Disordered" evidence="1">
    <location>
        <begin position="147"/>
        <end position="170"/>
    </location>
</feature>
<evidence type="ECO:0000313" key="4">
    <source>
        <dbReference type="Proteomes" id="UP001150538"/>
    </source>
</evidence>
<dbReference type="Proteomes" id="UP001150538">
    <property type="component" value="Unassembled WGS sequence"/>
</dbReference>
<evidence type="ECO:0000313" key="3">
    <source>
        <dbReference type="EMBL" id="KAJ1915383.1"/>
    </source>
</evidence>
<sequence length="546" mass="57140">MSRYPSMSFPSGAFTYNLAAGQYSATSIPTNTGAVVSSAEQSQSEATAMAVAAAVAGYNPNIGALTPPATSTPNSNIAATGTSGSPSFYQQQQQHHHHQLKGGFVDPTSAAMQHLMTMNPSMFAATANNNAIMAAAAAAAAAATTTTTTTTNRQNQQVSNPGASVSGSVSTMAHSTNLSPLMGAGPQSIVDQSVSAAITRRNSSPKASKQTESVAKRVNHNAIERARRESLNGQFQDLASAVPSLIHVRRPSKATIVEKSLEYIRTFKSQQSNNDRYIKTLQLRNLELRDELNRLREKLGIDPITTTKEEKAISRSRSGSSATHMLLPTISERTGGDVQAAKISGKVRQRDEVENEAESDNASDSGSRRTSSATAVEEGSTVLTTPKKAIKCSVTATPGSSPTSIAQRNRLAKQRQLSMPVTPCGSAFSKVSINGGGTVVGHNRVSSAISMFPDSAMTATFSPSLISVNTSTVSFPSLSSCEPSPVDMVSATSTFVPTPQHLTQASYNQLTEALGQHTKSSTSVAGSVSSSPDSHSGQKQQPTSTA</sequence>
<protein>
    <recommendedName>
        <fullName evidence="2">BHLH domain-containing protein</fullName>
    </recommendedName>
</protein>
<feature type="compositionally biased region" description="Polar residues" evidence="1">
    <location>
        <begin position="362"/>
        <end position="374"/>
    </location>
</feature>
<dbReference type="InterPro" id="IPR050433">
    <property type="entry name" value="Myc_transcription_factors"/>
</dbReference>
<name>A0A9W8DRA5_9FUNG</name>
<dbReference type="SUPFAM" id="SSF47459">
    <property type="entry name" value="HLH, helix-loop-helix DNA-binding domain"/>
    <property type="match status" value="1"/>
</dbReference>
<evidence type="ECO:0000256" key="1">
    <source>
        <dbReference type="SAM" id="MobiDB-lite"/>
    </source>
</evidence>
<gene>
    <name evidence="3" type="ORF">H4219_004348</name>
</gene>
<feature type="compositionally biased region" description="Low complexity" evidence="1">
    <location>
        <begin position="520"/>
        <end position="535"/>
    </location>
</feature>
<feature type="compositionally biased region" description="Polar residues" evidence="1">
    <location>
        <begin position="537"/>
        <end position="546"/>
    </location>
</feature>
<keyword evidence="4" id="KW-1185">Reference proteome</keyword>
<feature type="compositionally biased region" description="Polar residues" evidence="1">
    <location>
        <begin position="68"/>
        <end position="88"/>
    </location>
</feature>
<dbReference type="OrthoDB" id="8964853at2759"/>
<dbReference type="Gene3D" id="4.10.280.10">
    <property type="entry name" value="Helix-loop-helix DNA-binding domain"/>
    <property type="match status" value="1"/>
</dbReference>
<dbReference type="SMART" id="SM00353">
    <property type="entry name" value="HLH"/>
    <property type="match status" value="1"/>
</dbReference>
<feature type="region of interest" description="Disordered" evidence="1">
    <location>
        <begin position="308"/>
        <end position="382"/>
    </location>
</feature>